<dbReference type="Gene3D" id="2.60.120.380">
    <property type="match status" value="1"/>
</dbReference>
<gene>
    <name evidence="1" type="ORF">A2W05_01765</name>
</gene>
<dbReference type="Proteomes" id="UP000178797">
    <property type="component" value="Unassembled WGS sequence"/>
</dbReference>
<dbReference type="EMBL" id="MGDE01000123">
    <property type="protein sequence ID" value="OGL45623.1"/>
    <property type="molecule type" value="Genomic_DNA"/>
</dbReference>
<organism evidence="1 2">
    <name type="scientific">Candidatus Schekmanbacteria bacterium RBG_16_38_10</name>
    <dbReference type="NCBI Taxonomy" id="1817879"/>
    <lineage>
        <taxon>Bacteria</taxon>
        <taxon>Candidatus Schekmaniibacteriota</taxon>
    </lineage>
</organism>
<comment type="caution">
    <text evidence="1">The sequence shown here is derived from an EMBL/GenBank/DDBJ whole genome shotgun (WGS) entry which is preliminary data.</text>
</comment>
<sequence>MRKLLLVLAVLVAFLILFQTLILDKLPEKVEEDKYSDLSNIPVTSALPQYLGSLFLGAFRAVAIDVLWINYDDAKQDRRYYEAKEIIELISYLQPRNEAVWDFLAWDVAYNIAYGERHSTEDEWWRWIRYGFLKMKEGADANKKSPYLRYMLGFMLDHKASWEGGRFQMDYITAFEKDLELQAKLIGKKVDKPLSPFEFAIEWYKEAKDVLAEYRKRTGRRYYAFKGGVAVHSLTLDIYIKECFYYQAMLCWQRGDFRGATTWLDKALEHANYILKQYGEDDVSPIHRRYPNFFSRLREILPAAEAADKKETLLADKANVLSLLEQLLKDFATFDNFYVHTFVSDMKKSLGGDEYEFNDATYCAIGLTRDRVIYSTIAPMRLDVDYYSIYVASPEKGSGEKFIPKNVRFAVDREGGIDIAVSVYNQINEKAVYKSFNNENSIMLSFKAEVPGLYYIKVEMAGNDGKWSPQDKYSLQLIEIK</sequence>
<evidence type="ECO:0000313" key="2">
    <source>
        <dbReference type="Proteomes" id="UP000178797"/>
    </source>
</evidence>
<name>A0A1F7RVQ0_9BACT</name>
<accession>A0A1F7RVQ0</accession>
<evidence type="ECO:0000313" key="1">
    <source>
        <dbReference type="EMBL" id="OGL45623.1"/>
    </source>
</evidence>
<proteinExistence type="predicted"/>
<dbReference type="AlphaFoldDB" id="A0A1F7RVQ0"/>
<reference evidence="1 2" key="1">
    <citation type="journal article" date="2016" name="Nat. Commun.">
        <title>Thousands of microbial genomes shed light on interconnected biogeochemical processes in an aquifer system.</title>
        <authorList>
            <person name="Anantharaman K."/>
            <person name="Brown C.T."/>
            <person name="Hug L.A."/>
            <person name="Sharon I."/>
            <person name="Castelle C.J."/>
            <person name="Probst A.J."/>
            <person name="Thomas B.C."/>
            <person name="Singh A."/>
            <person name="Wilkins M.J."/>
            <person name="Karaoz U."/>
            <person name="Brodie E.L."/>
            <person name="Williams K.H."/>
            <person name="Hubbard S.S."/>
            <person name="Banfield J.F."/>
        </authorList>
    </citation>
    <scope>NUCLEOTIDE SEQUENCE [LARGE SCALE GENOMIC DNA]</scope>
</reference>
<protein>
    <submittedName>
        <fullName evidence="1">Uncharacterized protein</fullName>
    </submittedName>
</protein>